<evidence type="ECO:0000313" key="2">
    <source>
        <dbReference type="Proteomes" id="UP001159363"/>
    </source>
</evidence>
<evidence type="ECO:0000313" key="1">
    <source>
        <dbReference type="EMBL" id="KAJ8871052.1"/>
    </source>
</evidence>
<dbReference type="Proteomes" id="UP001159363">
    <property type="component" value="Chromosome 11"/>
</dbReference>
<sequence length="587" mass="64788">MRTICDVTEGRLLHFLTVVHFQPCGREAQRDSVGTELSSDDEGRSRRPDIPIFSDLLGPMARRQDAAHGLHCPTSAALSLFTGWWRGGICGLQLHNYLQQSRPVYWINKCGINDVPKGKITNEGNRNHIISLSLGISISYPTCCKRQFRYVMSPSAENVKGVPLANIISGHEEALLRRWETPLSSISLALTLQNDHIYSSQVFAAVVVNFAGFDSSERSHLQFAGFRSRCRQFRWLLRLSRVEDFISSDVSVVVAADQQMKDRSLKLVAWLSRCSGDVGGRTLVLCLQREAGPPLDHTVFGTSWRTLAQSPPSTVTADNQWAVDIGIFVHNAANRVESPAGSLVEFRMWEPCHIMPLVAGFSRESPVSPALSFRPCSVPTLIGSQDLDVKSRPNLFTRSLSNALLKIYLYAHCVFLQQMQDLLGSLLLRGGEKTSLAVGASKQPSTLTPACARTLRDFEPAAPSLARPVQQPFSPPQPLPFSKFPWTTWTRVRAAGNWSCITATATRLSSSPPHTCPASQCQVCVLTAAYSSSAHVPNIDLTQNNTNFKVIWSTVMNVFVYILRVGWNPASKVKKRGSDTGDTNTHA</sequence>
<dbReference type="EMBL" id="JARBHB010000012">
    <property type="protein sequence ID" value="KAJ8871052.1"/>
    <property type="molecule type" value="Genomic_DNA"/>
</dbReference>
<accession>A0ABQ9GFN1</accession>
<organism evidence="1 2">
    <name type="scientific">Dryococelus australis</name>
    <dbReference type="NCBI Taxonomy" id="614101"/>
    <lineage>
        <taxon>Eukaryota</taxon>
        <taxon>Metazoa</taxon>
        <taxon>Ecdysozoa</taxon>
        <taxon>Arthropoda</taxon>
        <taxon>Hexapoda</taxon>
        <taxon>Insecta</taxon>
        <taxon>Pterygota</taxon>
        <taxon>Neoptera</taxon>
        <taxon>Polyneoptera</taxon>
        <taxon>Phasmatodea</taxon>
        <taxon>Verophasmatodea</taxon>
        <taxon>Anareolatae</taxon>
        <taxon>Phasmatidae</taxon>
        <taxon>Eurycanthinae</taxon>
        <taxon>Dryococelus</taxon>
    </lineage>
</organism>
<protein>
    <submittedName>
        <fullName evidence="1">Uncharacterized protein</fullName>
    </submittedName>
</protein>
<gene>
    <name evidence="1" type="ORF">PR048_027356</name>
</gene>
<name>A0ABQ9GFN1_9NEOP</name>
<keyword evidence="2" id="KW-1185">Reference proteome</keyword>
<reference evidence="1 2" key="1">
    <citation type="submission" date="2023-02" db="EMBL/GenBank/DDBJ databases">
        <title>LHISI_Scaffold_Assembly.</title>
        <authorList>
            <person name="Stuart O.P."/>
            <person name="Cleave R."/>
            <person name="Magrath M.J.L."/>
            <person name="Mikheyev A.S."/>
        </authorList>
    </citation>
    <scope>NUCLEOTIDE SEQUENCE [LARGE SCALE GENOMIC DNA]</scope>
    <source>
        <strain evidence="1">Daus_M_001</strain>
        <tissue evidence="1">Leg muscle</tissue>
    </source>
</reference>
<comment type="caution">
    <text evidence="1">The sequence shown here is derived from an EMBL/GenBank/DDBJ whole genome shotgun (WGS) entry which is preliminary data.</text>
</comment>
<proteinExistence type="predicted"/>